<dbReference type="Proteomes" id="UP001219525">
    <property type="component" value="Unassembled WGS sequence"/>
</dbReference>
<comment type="caution">
    <text evidence="1">The sequence shown here is derived from an EMBL/GenBank/DDBJ whole genome shotgun (WGS) entry which is preliminary data.</text>
</comment>
<proteinExistence type="predicted"/>
<evidence type="ECO:0000313" key="2">
    <source>
        <dbReference type="Proteomes" id="UP001219525"/>
    </source>
</evidence>
<accession>A0AAD7E380</accession>
<protein>
    <submittedName>
        <fullName evidence="1">Uncharacterized protein</fullName>
    </submittedName>
</protein>
<gene>
    <name evidence="1" type="ORF">GGX14DRAFT_557477</name>
</gene>
<keyword evidence="2" id="KW-1185">Reference proteome</keyword>
<sequence>MPCSVCFYPDQAEQAFLKSSTTAGLKVSKVSQSCRQHVQHATTALNTANVPDPAAPTSSWSRCCCLRPCRPCLSLLFPVHAAPYLSHMSALRRPHARFLQPACTVLRPLPAACIRRLHPPASAACCLRLDPLASLVRVCSLPSSVTRIHHVHQSPATRCTNTSRRTTGLAPGTQAAALLAVHLRRASRCTPLSARWTPPALCARPVSLSMSATPHHLPLHEIPIGGTVPDTVM</sequence>
<organism evidence="1 2">
    <name type="scientific">Mycena pura</name>
    <dbReference type="NCBI Taxonomy" id="153505"/>
    <lineage>
        <taxon>Eukaryota</taxon>
        <taxon>Fungi</taxon>
        <taxon>Dikarya</taxon>
        <taxon>Basidiomycota</taxon>
        <taxon>Agaricomycotina</taxon>
        <taxon>Agaricomycetes</taxon>
        <taxon>Agaricomycetidae</taxon>
        <taxon>Agaricales</taxon>
        <taxon>Marasmiineae</taxon>
        <taxon>Mycenaceae</taxon>
        <taxon>Mycena</taxon>
    </lineage>
</organism>
<evidence type="ECO:0000313" key="1">
    <source>
        <dbReference type="EMBL" id="KAJ7224620.1"/>
    </source>
</evidence>
<dbReference type="AlphaFoldDB" id="A0AAD7E380"/>
<name>A0AAD7E380_9AGAR</name>
<dbReference type="EMBL" id="JARJCW010000005">
    <property type="protein sequence ID" value="KAJ7224620.1"/>
    <property type="molecule type" value="Genomic_DNA"/>
</dbReference>
<reference evidence="1" key="1">
    <citation type="submission" date="2023-03" db="EMBL/GenBank/DDBJ databases">
        <title>Massive genome expansion in bonnet fungi (Mycena s.s.) driven by repeated elements and novel gene families across ecological guilds.</title>
        <authorList>
            <consortium name="Lawrence Berkeley National Laboratory"/>
            <person name="Harder C.B."/>
            <person name="Miyauchi S."/>
            <person name="Viragh M."/>
            <person name="Kuo A."/>
            <person name="Thoen E."/>
            <person name="Andreopoulos B."/>
            <person name="Lu D."/>
            <person name="Skrede I."/>
            <person name="Drula E."/>
            <person name="Henrissat B."/>
            <person name="Morin E."/>
            <person name="Kohler A."/>
            <person name="Barry K."/>
            <person name="LaButti K."/>
            <person name="Morin E."/>
            <person name="Salamov A."/>
            <person name="Lipzen A."/>
            <person name="Mereny Z."/>
            <person name="Hegedus B."/>
            <person name="Baldrian P."/>
            <person name="Stursova M."/>
            <person name="Weitz H."/>
            <person name="Taylor A."/>
            <person name="Grigoriev I.V."/>
            <person name="Nagy L.G."/>
            <person name="Martin F."/>
            <person name="Kauserud H."/>
        </authorList>
    </citation>
    <scope>NUCLEOTIDE SEQUENCE</scope>
    <source>
        <strain evidence="1">9144</strain>
    </source>
</reference>